<dbReference type="AlphaFoldDB" id="A0A9P0GZ11"/>
<gene>
    <name evidence="1" type="ORF">NEZAVI_LOCUS260</name>
</gene>
<proteinExistence type="predicted"/>
<dbReference type="OrthoDB" id="10038074at2759"/>
<dbReference type="Proteomes" id="UP001152798">
    <property type="component" value="Chromosome 1"/>
</dbReference>
<dbReference type="InterPro" id="IPR036397">
    <property type="entry name" value="RNaseH_sf"/>
</dbReference>
<protein>
    <submittedName>
        <fullName evidence="1">Uncharacterized protein</fullName>
    </submittedName>
</protein>
<accession>A0A9P0GZ11</accession>
<dbReference type="Gene3D" id="3.30.420.10">
    <property type="entry name" value="Ribonuclease H-like superfamily/Ribonuclease H"/>
    <property type="match status" value="1"/>
</dbReference>
<reference evidence="1" key="1">
    <citation type="submission" date="2022-01" db="EMBL/GenBank/DDBJ databases">
        <authorList>
            <person name="King R."/>
        </authorList>
    </citation>
    <scope>NUCLEOTIDE SEQUENCE</scope>
</reference>
<dbReference type="EMBL" id="OV725077">
    <property type="protein sequence ID" value="CAH1388696.1"/>
    <property type="molecule type" value="Genomic_DNA"/>
</dbReference>
<name>A0A9P0GZ11_NEZVI</name>
<organism evidence="1 2">
    <name type="scientific">Nezara viridula</name>
    <name type="common">Southern green stink bug</name>
    <name type="synonym">Cimex viridulus</name>
    <dbReference type="NCBI Taxonomy" id="85310"/>
    <lineage>
        <taxon>Eukaryota</taxon>
        <taxon>Metazoa</taxon>
        <taxon>Ecdysozoa</taxon>
        <taxon>Arthropoda</taxon>
        <taxon>Hexapoda</taxon>
        <taxon>Insecta</taxon>
        <taxon>Pterygota</taxon>
        <taxon>Neoptera</taxon>
        <taxon>Paraneoptera</taxon>
        <taxon>Hemiptera</taxon>
        <taxon>Heteroptera</taxon>
        <taxon>Panheteroptera</taxon>
        <taxon>Pentatomomorpha</taxon>
        <taxon>Pentatomoidea</taxon>
        <taxon>Pentatomidae</taxon>
        <taxon>Pentatominae</taxon>
        <taxon>Nezara</taxon>
    </lineage>
</organism>
<sequence length="716" mass="82618">MALMLKSLETPKLKGVVAINDPKWPNALLVDEHHLGYIINLLNSHKEAIDTQWGYEYVRNHSRAIIVKEEEGRTSNIQMMSYKDLLITENDNKNKAYSCCLECSLGFIDYSNQPDNNYNQVFVFQDNVTKFTILKPLQKKDRDEISHCLLEIFSLIGVPAKIYTSEKSLIKSVFNKDIGNFCQNFSTKIKQPKNGTFQEHVCSRIDENIKEWMKSTMSTKWSQGLYFVQFRNNCYFNEIINAAPFYALLKPSYTYSRRKYTRYLYQKRDRDETPRPSYIKHPACYGTACFGNREIEGTSHLLEKYCRQDMKESGCSSLKAQGGETNNDRVLGVVHVKVLDNEYQRNIRDDDHDRANSINLEYGRQMGTVNKSCSYNKDHEEGGCNNEVNTYKTKQRICGSLNNEFDQVKEYNQILENKPSHLNNISNCLNEELCKEVKHNTLMEQEPEFNVLKDDYFENIEPEKYYDSINPRKESLEDNKKRKYSIGNDRLNMPEKSAHVLRLSNDQNNYVATSKLKQNDKGFEVGKDLYKKRNVSNYEYKHPIENKNPLRNENSKTYLEPTGFNSNNGNAIENVGKKHLNLNENLTPQENSAKGNTVRFAHDCRGKQVCSTCKKKKRHKPGLNSLSKTSLAIGSTVRVRVPVAERLKGYPNYILATIIEEKDRMYKVATTRGILKEMFKRDQLIICNMSVLDTGGLTTTKASETGKPLKCKVKGP</sequence>
<keyword evidence="2" id="KW-1185">Reference proteome</keyword>
<evidence type="ECO:0000313" key="2">
    <source>
        <dbReference type="Proteomes" id="UP001152798"/>
    </source>
</evidence>
<dbReference type="GO" id="GO:0003676">
    <property type="term" value="F:nucleic acid binding"/>
    <property type="evidence" value="ECO:0007669"/>
    <property type="project" value="InterPro"/>
</dbReference>
<evidence type="ECO:0000313" key="1">
    <source>
        <dbReference type="EMBL" id="CAH1388696.1"/>
    </source>
</evidence>